<sequence>MAQLRWLGHAAIQIQIGGKNILIDPMIKDNPLSPVKLDYFKNSVDLIIVTHDHYDHLGDTIELLKINPKAKLYATYDLEAYLADTYKISWENIIPANIGGYVEFDGVKLALTKAVHSSTHSDPTGAIVSSEGITIYHAGDTGLFEDMKIIGEVFKPDYALLPIGGRFTMDPYQASIAVEYIKPKKGVIPIHYNTWDLIKVNVNEFVTLVKSKGYNPIVLEPGQSIQL</sequence>
<dbReference type="KEGG" id="scas:SACC_00280"/>
<dbReference type="PANTHER" id="PTHR43546">
    <property type="entry name" value="UPF0173 METAL-DEPENDENT HYDROLASE MJ1163-RELATED"/>
    <property type="match status" value="1"/>
</dbReference>
<dbReference type="Pfam" id="PF12706">
    <property type="entry name" value="Lactamase_B_2"/>
    <property type="match status" value="1"/>
</dbReference>
<keyword evidence="5" id="KW-1185">Reference proteome</keyword>
<gene>
    <name evidence="4" type="ORF">SACC_00280</name>
</gene>
<dbReference type="InterPro" id="IPR001279">
    <property type="entry name" value="Metallo-B-lactamas"/>
</dbReference>
<dbReference type="SUPFAM" id="SSF56281">
    <property type="entry name" value="Metallo-hydrolase/oxidoreductase"/>
    <property type="match status" value="1"/>
</dbReference>
<proteinExistence type="inferred from homology"/>
<evidence type="ECO:0000256" key="1">
    <source>
        <dbReference type="ARBA" id="ARBA00022801"/>
    </source>
</evidence>
<dbReference type="AlphaFoldDB" id="A0AAQ4CMI0"/>
<protein>
    <recommendedName>
        <fullName evidence="2">UPF0173 metal-dependent hydrolase SACC_00280</fullName>
    </recommendedName>
</protein>
<feature type="domain" description="Metallo-beta-lactamase" evidence="3">
    <location>
        <begin position="8"/>
        <end position="191"/>
    </location>
</feature>
<dbReference type="InterPro" id="IPR036866">
    <property type="entry name" value="RibonucZ/Hydroxyglut_hydro"/>
</dbReference>
<dbReference type="PANTHER" id="PTHR43546:SF3">
    <property type="entry name" value="UPF0173 METAL-DEPENDENT HYDROLASE MJ1163"/>
    <property type="match status" value="1"/>
</dbReference>
<name>A0AAQ4CMI0_9CREN</name>
<dbReference type="NCBIfam" id="NF001911">
    <property type="entry name" value="PRK00685.1"/>
    <property type="match status" value="1"/>
</dbReference>
<evidence type="ECO:0000259" key="3">
    <source>
        <dbReference type="SMART" id="SM00849"/>
    </source>
</evidence>
<dbReference type="Gene3D" id="3.60.15.10">
    <property type="entry name" value="Ribonuclease Z/Hydroxyacylglutathione hydrolase-like"/>
    <property type="match status" value="1"/>
</dbReference>
<comment type="similarity">
    <text evidence="2">Belongs to the UPF0173 family.</text>
</comment>
<dbReference type="Proteomes" id="UP001319921">
    <property type="component" value="Chromosome"/>
</dbReference>
<evidence type="ECO:0000256" key="2">
    <source>
        <dbReference type="HAMAP-Rule" id="MF_00457"/>
    </source>
</evidence>
<dbReference type="SMART" id="SM00849">
    <property type="entry name" value="Lactamase_B"/>
    <property type="match status" value="1"/>
</dbReference>
<organism evidence="4 5">
    <name type="scientific">Saccharolobus caldissimus</name>
    <dbReference type="NCBI Taxonomy" id="1702097"/>
    <lineage>
        <taxon>Archaea</taxon>
        <taxon>Thermoproteota</taxon>
        <taxon>Thermoprotei</taxon>
        <taxon>Sulfolobales</taxon>
        <taxon>Sulfolobaceae</taxon>
        <taxon>Saccharolobus</taxon>
    </lineage>
</organism>
<evidence type="ECO:0000313" key="4">
    <source>
        <dbReference type="EMBL" id="BDB97011.1"/>
    </source>
</evidence>
<reference evidence="4 5" key="1">
    <citation type="journal article" date="2022" name="Microbiol. Resour. Announc.">
        <title>Complete Genome Sequence of the Hyperthermophilic and Acidophilic Archaeon Saccharolobus caldissimus Strain HS-3T.</title>
        <authorList>
            <person name="Sakai H.D."/>
            <person name="Kurosawa N."/>
        </authorList>
    </citation>
    <scope>NUCLEOTIDE SEQUENCE [LARGE SCALE GENOMIC DNA]</scope>
    <source>
        <strain evidence="4 5">JCM32116</strain>
    </source>
</reference>
<dbReference type="GeneID" id="68864738"/>
<dbReference type="GO" id="GO:0016787">
    <property type="term" value="F:hydrolase activity"/>
    <property type="evidence" value="ECO:0007669"/>
    <property type="project" value="UniProtKB-UniRule"/>
</dbReference>
<keyword evidence="1 2" id="KW-0378">Hydrolase</keyword>
<evidence type="ECO:0000313" key="5">
    <source>
        <dbReference type="Proteomes" id="UP001319921"/>
    </source>
</evidence>
<dbReference type="RefSeq" id="WP_229571051.1">
    <property type="nucleotide sequence ID" value="NZ_AP025226.1"/>
</dbReference>
<dbReference type="InterPro" id="IPR050114">
    <property type="entry name" value="UPF0173_UPF0282_UlaG_hydrolase"/>
</dbReference>
<dbReference type="HAMAP" id="MF_00457">
    <property type="entry name" value="UPF0173"/>
    <property type="match status" value="1"/>
</dbReference>
<accession>A0AAQ4CMI0</accession>
<dbReference type="InterPro" id="IPR022877">
    <property type="entry name" value="UPF0173"/>
</dbReference>
<dbReference type="EMBL" id="AP025226">
    <property type="protein sequence ID" value="BDB97011.1"/>
    <property type="molecule type" value="Genomic_DNA"/>
</dbReference>